<keyword evidence="4" id="KW-1185">Reference proteome</keyword>
<feature type="coiled-coil region" evidence="1">
    <location>
        <begin position="95"/>
        <end position="129"/>
    </location>
</feature>
<reference evidence="3 4" key="1">
    <citation type="submission" date="2024-12" db="EMBL/GenBank/DDBJ databases">
        <title>Forecasting of Potato common scab and diversities of Pathogenic streptomyces spp. in china.</title>
        <authorList>
            <person name="Handique U."/>
            <person name="Wu J."/>
        </authorList>
    </citation>
    <scope>NUCLEOTIDE SEQUENCE [LARGE SCALE GENOMIC DNA]</scope>
    <source>
        <strain evidence="3 4">ZRIMU1585</strain>
    </source>
</reference>
<evidence type="ECO:0000313" key="4">
    <source>
        <dbReference type="Proteomes" id="UP001631993"/>
    </source>
</evidence>
<feature type="transmembrane region" description="Helical" evidence="2">
    <location>
        <begin position="299"/>
        <end position="320"/>
    </location>
</feature>
<sequence>MAQAEEVKIEIAADMGNTSATIDDAASGLNSLDGAAASASDGLGQADSQAGGLTGSMDAVGVGALGAAAAFASMGDIVNGAVDLWNTGEQRADDLARAQNDVAQAALDVKQANQDMRQSQIDANQAQVDGVQSGIDLKQALLDQKVAQKDYNDAVAEFGPNSLEAQQAQIDLSQADADAKQAKLDGKQATEDYSQAQLDGKQAAIDAKGAQIDLNEAQRNQVGAGVMGSWVGTISQVGSALFALVGTFALFGAGTVATAATAVVSAVTTAAAWVGSWVAMAATATLSAIVMAAAWLLSIWPIALIIVAVIALAALIIANWDTIKAWTIKIFTAVWNWLKGLWDDVVSMTSSAVAFIKDIFFRFAPLGIIIANWGGITGWISRTWKAAGDLVSGAVDRIGGFFSGMWDGITAGLRGALNGALGLINSAVGGINSLISGANRVPGVSIPHIPYIPYLAQGGITTGPTMAMIGEGSEQEAVLPLSKLQGLLDRSSGGVARVEIGFDNPGNDPFITFLQEITRTKGGGSIVQLAGG</sequence>
<evidence type="ECO:0000256" key="2">
    <source>
        <dbReference type="SAM" id="Phobius"/>
    </source>
</evidence>
<organism evidence="3 4">
    <name type="scientific">Streptomyces galilaeus</name>
    <dbReference type="NCBI Taxonomy" id="33899"/>
    <lineage>
        <taxon>Bacteria</taxon>
        <taxon>Bacillati</taxon>
        <taxon>Actinomycetota</taxon>
        <taxon>Actinomycetes</taxon>
        <taxon>Kitasatosporales</taxon>
        <taxon>Streptomycetaceae</taxon>
        <taxon>Streptomyces</taxon>
    </lineage>
</organism>
<feature type="transmembrane region" description="Helical" evidence="2">
    <location>
        <begin position="241"/>
        <end position="264"/>
    </location>
</feature>
<evidence type="ECO:0000256" key="1">
    <source>
        <dbReference type="SAM" id="Coils"/>
    </source>
</evidence>
<name>A0ABW9IY79_STRGJ</name>
<gene>
    <name evidence="3" type="ORF">ACKI1S_38400</name>
</gene>
<dbReference type="EMBL" id="JBJVNE010000024">
    <property type="protein sequence ID" value="MFM9651994.1"/>
    <property type="molecule type" value="Genomic_DNA"/>
</dbReference>
<protein>
    <recommendedName>
        <fullName evidence="5">Tape measure protein</fullName>
    </recommendedName>
</protein>
<dbReference type="Proteomes" id="UP001631993">
    <property type="component" value="Unassembled WGS sequence"/>
</dbReference>
<keyword evidence="2" id="KW-1133">Transmembrane helix</keyword>
<proteinExistence type="predicted"/>
<dbReference type="RefSeq" id="WP_409097756.1">
    <property type="nucleotide sequence ID" value="NZ_JBJVNE010000024.1"/>
</dbReference>
<evidence type="ECO:0000313" key="3">
    <source>
        <dbReference type="EMBL" id="MFM9651994.1"/>
    </source>
</evidence>
<feature type="transmembrane region" description="Helical" evidence="2">
    <location>
        <begin position="271"/>
        <end position="293"/>
    </location>
</feature>
<accession>A0ABW9IY79</accession>
<evidence type="ECO:0008006" key="5">
    <source>
        <dbReference type="Google" id="ProtNLM"/>
    </source>
</evidence>
<keyword evidence="1" id="KW-0175">Coiled coil</keyword>
<comment type="caution">
    <text evidence="3">The sequence shown here is derived from an EMBL/GenBank/DDBJ whole genome shotgun (WGS) entry which is preliminary data.</text>
</comment>
<keyword evidence="2" id="KW-0472">Membrane</keyword>
<keyword evidence="2" id="KW-0812">Transmembrane</keyword>